<dbReference type="AlphaFoldDB" id="A0AAW1MC59"/>
<gene>
    <name evidence="2" type="ORF">QE152_g8080</name>
</gene>
<sequence>MVSYFGRHGCKQFIHNKPNRYGYKLWVGSNRVGYINWLEPYQGSSTNISETYSDLGVGAAVVLEYADVLCRRWQNKKFHLFFDNLFTSVPLIERLSEKMLSREKNAVGVELVHTVKRYSNLI</sequence>
<name>A0AAW1MC59_POPJA</name>
<keyword evidence="3" id="KW-1185">Reference proteome</keyword>
<evidence type="ECO:0000313" key="3">
    <source>
        <dbReference type="Proteomes" id="UP001458880"/>
    </source>
</evidence>
<evidence type="ECO:0000313" key="2">
    <source>
        <dbReference type="EMBL" id="KAK9744108.1"/>
    </source>
</evidence>
<accession>A0AAW1MC59</accession>
<feature type="domain" description="PiggyBac transposable element-derived protein" evidence="1">
    <location>
        <begin position="1"/>
        <end position="98"/>
    </location>
</feature>
<reference evidence="2 3" key="1">
    <citation type="journal article" date="2024" name="BMC Genomics">
        <title>De novo assembly and annotation of Popillia japonica's genome with initial clues to its potential as an invasive pest.</title>
        <authorList>
            <person name="Cucini C."/>
            <person name="Boschi S."/>
            <person name="Funari R."/>
            <person name="Cardaioli E."/>
            <person name="Iannotti N."/>
            <person name="Marturano G."/>
            <person name="Paoli F."/>
            <person name="Bruttini M."/>
            <person name="Carapelli A."/>
            <person name="Frati F."/>
            <person name="Nardi F."/>
        </authorList>
    </citation>
    <scope>NUCLEOTIDE SEQUENCE [LARGE SCALE GENOMIC DNA]</scope>
    <source>
        <strain evidence="2">DMR45628</strain>
    </source>
</reference>
<proteinExistence type="predicted"/>
<dbReference type="PANTHER" id="PTHR47055:SF3">
    <property type="entry name" value="PHORBOL-ESTER_DAG-TYPE DOMAIN-CONTAINING PROTEIN"/>
    <property type="match status" value="1"/>
</dbReference>
<dbReference type="Pfam" id="PF13843">
    <property type="entry name" value="DDE_Tnp_1_7"/>
    <property type="match status" value="1"/>
</dbReference>
<dbReference type="InterPro" id="IPR029526">
    <property type="entry name" value="PGBD"/>
</dbReference>
<dbReference type="InterPro" id="IPR052638">
    <property type="entry name" value="PiggyBac_TE-derived"/>
</dbReference>
<dbReference type="EMBL" id="JASPKY010000062">
    <property type="protein sequence ID" value="KAK9744108.1"/>
    <property type="molecule type" value="Genomic_DNA"/>
</dbReference>
<dbReference type="GO" id="GO:0043565">
    <property type="term" value="F:sequence-specific DNA binding"/>
    <property type="evidence" value="ECO:0007669"/>
    <property type="project" value="TreeGrafter"/>
</dbReference>
<evidence type="ECO:0000259" key="1">
    <source>
        <dbReference type="Pfam" id="PF13843"/>
    </source>
</evidence>
<dbReference type="PANTHER" id="PTHR47055">
    <property type="entry name" value="DDE_TNP_1_7 DOMAIN-CONTAINING PROTEIN"/>
    <property type="match status" value="1"/>
</dbReference>
<dbReference type="Proteomes" id="UP001458880">
    <property type="component" value="Unassembled WGS sequence"/>
</dbReference>
<comment type="caution">
    <text evidence="2">The sequence shown here is derived from an EMBL/GenBank/DDBJ whole genome shotgun (WGS) entry which is preliminary data.</text>
</comment>
<organism evidence="2 3">
    <name type="scientific">Popillia japonica</name>
    <name type="common">Japanese beetle</name>
    <dbReference type="NCBI Taxonomy" id="7064"/>
    <lineage>
        <taxon>Eukaryota</taxon>
        <taxon>Metazoa</taxon>
        <taxon>Ecdysozoa</taxon>
        <taxon>Arthropoda</taxon>
        <taxon>Hexapoda</taxon>
        <taxon>Insecta</taxon>
        <taxon>Pterygota</taxon>
        <taxon>Neoptera</taxon>
        <taxon>Endopterygota</taxon>
        <taxon>Coleoptera</taxon>
        <taxon>Polyphaga</taxon>
        <taxon>Scarabaeiformia</taxon>
        <taxon>Scarabaeidae</taxon>
        <taxon>Rutelinae</taxon>
        <taxon>Popillia</taxon>
    </lineage>
</organism>
<protein>
    <submittedName>
        <fullName evidence="2">Transposase IS4</fullName>
    </submittedName>
</protein>